<dbReference type="RefSeq" id="WP_168567326.1">
    <property type="nucleotide sequence ID" value="NZ_CP051167.1"/>
</dbReference>
<proteinExistence type="predicted"/>
<gene>
    <name evidence="1" type="ORF">HCG48_22865</name>
</gene>
<evidence type="ECO:0000313" key="2">
    <source>
        <dbReference type="Proteomes" id="UP000500857"/>
    </source>
</evidence>
<dbReference type="AlphaFoldDB" id="A0A6H1TRE0"/>
<sequence>MSKIFNHRHVITVELVDGIKFRTTLPSVNIPALRSGFAGYPANPRWNAVKFAAWKTGRQLRQALDSGQTIVRASDRVLVDANGEVVANSSEFQPPPPLPRRSDISFFSLSLFGWHPSWVSL</sequence>
<dbReference type="Proteomes" id="UP000500857">
    <property type="component" value="Chromosome"/>
</dbReference>
<accession>A0A6H1TRE0</accession>
<keyword evidence="2" id="KW-1185">Reference proteome</keyword>
<protein>
    <submittedName>
        <fullName evidence="1">Uncharacterized protein</fullName>
    </submittedName>
</protein>
<name>A0A6H1TRE0_9CYAN</name>
<dbReference type="EMBL" id="CP051167">
    <property type="protein sequence ID" value="QIZ69168.1"/>
    <property type="molecule type" value="Genomic_DNA"/>
</dbReference>
<reference evidence="1 2" key="1">
    <citation type="submission" date="2020-04" db="EMBL/GenBank/DDBJ databases">
        <authorList>
            <person name="Basu S."/>
            <person name="Maruthanayagam V."/>
            <person name="Chakraborty S."/>
            <person name="Pramanik A."/>
            <person name="Mukherjee J."/>
            <person name="Brink B."/>
        </authorList>
    </citation>
    <scope>NUCLEOTIDE SEQUENCE [LARGE SCALE GENOMIC DNA]</scope>
    <source>
        <strain evidence="1 2">AP17</strain>
    </source>
</reference>
<organism evidence="1 2">
    <name type="scientific">Oxynema aestuarii AP17</name>
    <dbReference type="NCBI Taxonomy" id="2064643"/>
    <lineage>
        <taxon>Bacteria</taxon>
        <taxon>Bacillati</taxon>
        <taxon>Cyanobacteriota</taxon>
        <taxon>Cyanophyceae</taxon>
        <taxon>Oscillatoriophycideae</taxon>
        <taxon>Oscillatoriales</taxon>
        <taxon>Oscillatoriaceae</taxon>
        <taxon>Oxynema</taxon>
        <taxon>Oxynema aestuarii</taxon>
    </lineage>
</organism>
<evidence type="ECO:0000313" key="1">
    <source>
        <dbReference type="EMBL" id="QIZ69168.1"/>
    </source>
</evidence>
<dbReference type="KEGG" id="oxy:HCG48_22865"/>